<dbReference type="HOGENOM" id="CLU_048134_0_0_1"/>
<protein>
    <submittedName>
        <fullName evidence="2">Uncharacterized protein</fullName>
    </submittedName>
</protein>
<dbReference type="eggNOG" id="KOG1075">
    <property type="taxonomic scope" value="Eukaryota"/>
</dbReference>
<dbReference type="Proteomes" id="UP000016936">
    <property type="component" value="Unassembled WGS sequence"/>
</dbReference>
<dbReference type="OrthoDB" id="3737666at2759"/>
<evidence type="ECO:0000256" key="1">
    <source>
        <dbReference type="SAM" id="MobiDB-lite"/>
    </source>
</evidence>
<keyword evidence="3" id="KW-1185">Reference proteome</keyword>
<proteinExistence type="predicted"/>
<accession>M2UK88</accession>
<dbReference type="AlphaFoldDB" id="M2UK88"/>
<sequence length="379" mass="42077">MPPDSDTIRVNTQENRQESQGPEAQIDREMDVESPPATPTQNQQTPSVLEIPILPPNKRYANFSPETTYRGRNPYQNTSSPKPIAKNAEQAIYWARDLILQASTMEESHVAQNKLLELLDVFRDYTETGRVANQITEKLSAKLAYHSATLANASQQATKTLKQATTAASKALPTPQLAQKPAPISYAAVAANNTNQAWTTVQPKRKPAKTKKPAAYYQTLVTLEEGQTISPLLVRNKINQAFQKAGITSPVIQQVATSKRNNLILTTTEGYSGEFLLKQINTWQNQLPIKKAQPLESWTKLVVHGVPTTFDGAESLQLLHTEIPTYNKNQTIVGNPYWLSRSWKNKQTSSIVIAFKSEEEAKKIVSAKDLDITQAGVKT</sequence>
<organism evidence="2 3">
    <name type="scientific">Cochliobolus heterostrophus (strain C5 / ATCC 48332 / race O)</name>
    <name type="common">Southern corn leaf blight fungus</name>
    <name type="synonym">Bipolaris maydis</name>
    <dbReference type="NCBI Taxonomy" id="701091"/>
    <lineage>
        <taxon>Eukaryota</taxon>
        <taxon>Fungi</taxon>
        <taxon>Dikarya</taxon>
        <taxon>Ascomycota</taxon>
        <taxon>Pezizomycotina</taxon>
        <taxon>Dothideomycetes</taxon>
        <taxon>Pleosporomycetidae</taxon>
        <taxon>Pleosporales</taxon>
        <taxon>Pleosporineae</taxon>
        <taxon>Pleosporaceae</taxon>
        <taxon>Bipolaris</taxon>
    </lineage>
</organism>
<dbReference type="EMBL" id="KB445580">
    <property type="protein sequence ID" value="EMD88337.1"/>
    <property type="molecule type" value="Genomic_DNA"/>
</dbReference>
<feature type="compositionally biased region" description="Polar residues" evidence="1">
    <location>
        <begin position="8"/>
        <end position="22"/>
    </location>
</feature>
<gene>
    <name evidence="2" type="ORF">COCHEDRAFT_1216260</name>
</gene>
<reference evidence="2 3" key="1">
    <citation type="journal article" date="2012" name="PLoS Pathog.">
        <title>Diverse lifestyles and strategies of plant pathogenesis encoded in the genomes of eighteen Dothideomycetes fungi.</title>
        <authorList>
            <person name="Ohm R.A."/>
            <person name="Feau N."/>
            <person name="Henrissat B."/>
            <person name="Schoch C.L."/>
            <person name="Horwitz B.A."/>
            <person name="Barry K.W."/>
            <person name="Condon B.J."/>
            <person name="Copeland A.C."/>
            <person name="Dhillon B."/>
            <person name="Glaser F."/>
            <person name="Hesse C.N."/>
            <person name="Kosti I."/>
            <person name="LaButti K."/>
            <person name="Lindquist E.A."/>
            <person name="Lucas S."/>
            <person name="Salamov A.A."/>
            <person name="Bradshaw R.E."/>
            <person name="Ciuffetti L."/>
            <person name="Hamelin R.C."/>
            <person name="Kema G.H.J."/>
            <person name="Lawrence C."/>
            <person name="Scott J.A."/>
            <person name="Spatafora J.W."/>
            <person name="Turgeon B.G."/>
            <person name="de Wit P.J.G.M."/>
            <person name="Zhong S."/>
            <person name="Goodwin S.B."/>
            <person name="Grigoriev I.V."/>
        </authorList>
    </citation>
    <scope>NUCLEOTIDE SEQUENCE [LARGE SCALE GENOMIC DNA]</scope>
    <source>
        <strain evidence="3">C5 / ATCC 48332 / race O</strain>
    </source>
</reference>
<name>M2UK88_COCH5</name>
<reference evidence="3" key="2">
    <citation type="journal article" date="2013" name="PLoS Genet.">
        <title>Comparative genome structure, secondary metabolite, and effector coding capacity across Cochliobolus pathogens.</title>
        <authorList>
            <person name="Condon B.J."/>
            <person name="Leng Y."/>
            <person name="Wu D."/>
            <person name="Bushley K.E."/>
            <person name="Ohm R.A."/>
            <person name="Otillar R."/>
            <person name="Martin J."/>
            <person name="Schackwitz W."/>
            <person name="Grimwood J."/>
            <person name="MohdZainudin N."/>
            <person name="Xue C."/>
            <person name="Wang R."/>
            <person name="Manning V.A."/>
            <person name="Dhillon B."/>
            <person name="Tu Z.J."/>
            <person name="Steffenson B.J."/>
            <person name="Salamov A."/>
            <person name="Sun H."/>
            <person name="Lowry S."/>
            <person name="LaButti K."/>
            <person name="Han J."/>
            <person name="Copeland A."/>
            <person name="Lindquist E."/>
            <person name="Barry K."/>
            <person name="Schmutz J."/>
            <person name="Baker S.E."/>
            <person name="Ciuffetti L.M."/>
            <person name="Grigoriev I.V."/>
            <person name="Zhong S."/>
            <person name="Turgeon B.G."/>
        </authorList>
    </citation>
    <scope>NUCLEOTIDE SEQUENCE [LARGE SCALE GENOMIC DNA]</scope>
    <source>
        <strain evidence="3">C5 / ATCC 48332 / race O</strain>
    </source>
</reference>
<evidence type="ECO:0000313" key="2">
    <source>
        <dbReference type="EMBL" id="EMD88337.1"/>
    </source>
</evidence>
<feature type="region of interest" description="Disordered" evidence="1">
    <location>
        <begin position="1"/>
        <end position="46"/>
    </location>
</feature>
<evidence type="ECO:0000313" key="3">
    <source>
        <dbReference type="Proteomes" id="UP000016936"/>
    </source>
</evidence>